<gene>
    <name evidence="2" type="ORF">SpAn4DRAFT_4209</name>
</gene>
<protein>
    <submittedName>
        <fullName evidence="2">Ferredoxin domain containing protein</fullName>
    </submittedName>
</protein>
<dbReference type="InterPro" id="IPR019224">
    <property type="entry name" value="DUF2148"/>
</dbReference>
<reference evidence="3" key="1">
    <citation type="submission" date="2015-03" db="EMBL/GenBank/DDBJ databases">
        <authorList>
            <person name="Nijsse Bart"/>
        </authorList>
    </citation>
    <scope>NUCLEOTIDE SEQUENCE [LARGE SCALE GENOMIC DNA]</scope>
</reference>
<evidence type="ECO:0000313" key="3">
    <source>
        <dbReference type="Proteomes" id="UP000049855"/>
    </source>
</evidence>
<feature type="domain" description="DUF2148" evidence="1">
    <location>
        <begin position="109"/>
        <end position="175"/>
    </location>
</feature>
<proteinExistence type="predicted"/>
<name>A0A0U1L584_9FIRM</name>
<evidence type="ECO:0000259" key="1">
    <source>
        <dbReference type="Pfam" id="PF09918"/>
    </source>
</evidence>
<dbReference type="AlphaFoldDB" id="A0A0U1L584"/>
<dbReference type="RefSeq" id="WP_021166671.1">
    <property type="nucleotide sequence ID" value="NZ_CTRP01000015.1"/>
</dbReference>
<keyword evidence="3" id="KW-1185">Reference proteome</keyword>
<dbReference type="PANTHER" id="PTHR40101">
    <property type="entry name" value="CONSERVED PROTEIN"/>
    <property type="match status" value="1"/>
</dbReference>
<organism evidence="2 3">
    <name type="scientific">Sporomusa ovata</name>
    <dbReference type="NCBI Taxonomy" id="2378"/>
    <lineage>
        <taxon>Bacteria</taxon>
        <taxon>Bacillati</taxon>
        <taxon>Bacillota</taxon>
        <taxon>Negativicutes</taxon>
        <taxon>Selenomonadales</taxon>
        <taxon>Sporomusaceae</taxon>
        <taxon>Sporomusa</taxon>
    </lineage>
</organism>
<dbReference type="EMBL" id="CTRP01000015">
    <property type="protein sequence ID" value="CQR74852.1"/>
    <property type="molecule type" value="Genomic_DNA"/>
</dbReference>
<sequence length="175" mass="18547">MIISSQEVEERAVAQIADMMCVAARTAPKGRGVDNLVTLIVNGQEKEQLSTEMRRIAQESGMQFFERDANCLDQAALVVLLGQKVKPLGVKPCGYCGYADCAECAQGTGICAISTGDLGIAVGSAVNTASLYHADNRVMFSVGKAAINIGLLGEEVKIVYGIPLSITGKSPFFDR</sequence>
<dbReference type="Pfam" id="PF09918">
    <property type="entry name" value="DUF2148"/>
    <property type="match status" value="1"/>
</dbReference>
<dbReference type="PANTHER" id="PTHR40101:SF1">
    <property type="entry name" value="4FE-4S DOMAIN-CONTAINING PROTEIN"/>
    <property type="match status" value="1"/>
</dbReference>
<dbReference type="Proteomes" id="UP000049855">
    <property type="component" value="Unassembled WGS sequence"/>
</dbReference>
<evidence type="ECO:0000313" key="2">
    <source>
        <dbReference type="EMBL" id="CQR74852.1"/>
    </source>
</evidence>
<accession>A0A0U1L584</accession>